<dbReference type="Pfam" id="PF03932">
    <property type="entry name" value="CutC"/>
    <property type="match status" value="1"/>
</dbReference>
<dbReference type="PANTHER" id="PTHR12598">
    <property type="entry name" value="COPPER HOMEOSTASIS PROTEIN CUTC"/>
    <property type="match status" value="1"/>
</dbReference>
<comment type="caution">
    <text evidence="3">The sequence shown here is derived from an EMBL/GenBank/DDBJ whole genome shotgun (WGS) entry which is preliminary data.</text>
</comment>
<accession>A0A9P5LD72</accession>
<dbReference type="SUPFAM" id="SSF110395">
    <property type="entry name" value="CutC-like"/>
    <property type="match status" value="1"/>
</dbReference>
<comment type="similarity">
    <text evidence="1">Belongs to the CutC family.</text>
</comment>
<dbReference type="InterPro" id="IPR036822">
    <property type="entry name" value="CutC-like_dom_sf"/>
</dbReference>
<gene>
    <name evidence="3" type="ORF">G7Z17_g8433</name>
</gene>
<name>A0A9P5LD72_9HYPO</name>
<dbReference type="Gene3D" id="3.20.20.380">
    <property type="entry name" value="Copper homeostasis (CutC) domain"/>
    <property type="match status" value="1"/>
</dbReference>
<evidence type="ECO:0000313" key="4">
    <source>
        <dbReference type="Proteomes" id="UP000722485"/>
    </source>
</evidence>
<dbReference type="GO" id="GO:0005507">
    <property type="term" value="F:copper ion binding"/>
    <property type="evidence" value="ECO:0007669"/>
    <property type="project" value="TreeGrafter"/>
</dbReference>
<organism evidence="3 4">
    <name type="scientific">Cylindrodendrum hubeiense</name>
    <dbReference type="NCBI Taxonomy" id="595255"/>
    <lineage>
        <taxon>Eukaryota</taxon>
        <taxon>Fungi</taxon>
        <taxon>Dikarya</taxon>
        <taxon>Ascomycota</taxon>
        <taxon>Pezizomycotina</taxon>
        <taxon>Sordariomycetes</taxon>
        <taxon>Hypocreomycetidae</taxon>
        <taxon>Hypocreales</taxon>
        <taxon>Nectriaceae</taxon>
        <taxon>Cylindrodendrum</taxon>
    </lineage>
</organism>
<dbReference type="Proteomes" id="UP000722485">
    <property type="component" value="Unassembled WGS sequence"/>
</dbReference>
<evidence type="ECO:0000313" key="3">
    <source>
        <dbReference type="EMBL" id="KAF7546439.1"/>
    </source>
</evidence>
<sequence length="275" mass="30255">MAIPLEVAVFSPANALRAQALGAYRVELNAQGSYDDGGLTPLVSDVASLHKPEPGEKKLDIPIRIMIRPRPTPGPTDAEPHDFVYSDAEFQAMWDAITAFKNLRTLNPVRGDAFVFGILERVGPGAAPVERELAIDIRRCTMLVAHAKPIRCVFHRAFDVIARSEDWHDGLGELVRCGFTGVLTSGGDGPFYENIHRLRRMCCQMPELQIIVGGGVRRGNVDLLVPRIRHIVRLNIWMHSSCLSFDQPSDLDPEEVDPAELIGLGSALGLSQFVD</sequence>
<keyword evidence="4" id="KW-1185">Reference proteome</keyword>
<reference evidence="3" key="1">
    <citation type="submission" date="2020-03" db="EMBL/GenBank/DDBJ databases">
        <title>Draft Genome Sequence of Cylindrodendrum hubeiense.</title>
        <authorList>
            <person name="Buettner E."/>
            <person name="Kellner H."/>
        </authorList>
    </citation>
    <scope>NUCLEOTIDE SEQUENCE</scope>
    <source>
        <strain evidence="3">IHI 201604</strain>
    </source>
</reference>
<proteinExistence type="inferred from homology"/>
<evidence type="ECO:0000256" key="2">
    <source>
        <dbReference type="ARBA" id="ARBA00019014"/>
    </source>
</evidence>
<protein>
    <recommendedName>
        <fullName evidence="2">Copper homeostasis protein cutC homolog</fullName>
    </recommendedName>
</protein>
<dbReference type="InterPro" id="IPR005627">
    <property type="entry name" value="CutC-like"/>
</dbReference>
<dbReference type="AlphaFoldDB" id="A0A9P5LD72"/>
<dbReference type="PANTHER" id="PTHR12598:SF0">
    <property type="entry name" value="COPPER HOMEOSTASIS PROTEIN CUTC HOMOLOG"/>
    <property type="match status" value="1"/>
</dbReference>
<dbReference type="OrthoDB" id="7392499at2759"/>
<dbReference type="EMBL" id="JAANBB010000213">
    <property type="protein sequence ID" value="KAF7546439.1"/>
    <property type="molecule type" value="Genomic_DNA"/>
</dbReference>
<evidence type="ECO:0000256" key="1">
    <source>
        <dbReference type="ARBA" id="ARBA00007768"/>
    </source>
</evidence>